<dbReference type="PANTHER" id="PTHR11795">
    <property type="entry name" value="BRANCHED-CHAIN AMINO ACID TRANSPORT SYSTEM PERMEASE PROTEIN LIVH"/>
    <property type="match status" value="1"/>
</dbReference>
<evidence type="ECO:0000256" key="4">
    <source>
        <dbReference type="ARBA" id="ARBA00022692"/>
    </source>
</evidence>
<dbReference type="RefSeq" id="WP_188777446.1">
    <property type="nucleotide sequence ID" value="NZ_BMKQ01000001.1"/>
</dbReference>
<protein>
    <recommendedName>
        <fullName evidence="12">Branched-chain amino acid ABC transporter permease</fullName>
    </recommendedName>
</protein>
<dbReference type="PANTHER" id="PTHR11795:SF445">
    <property type="entry name" value="AMINO ACID ABC TRANSPORTER PERMEASE PROTEIN"/>
    <property type="match status" value="1"/>
</dbReference>
<evidence type="ECO:0000313" key="10">
    <source>
        <dbReference type="EMBL" id="GGF32325.1"/>
    </source>
</evidence>
<dbReference type="Proteomes" id="UP000649179">
    <property type="component" value="Unassembled WGS sequence"/>
</dbReference>
<dbReference type="GO" id="GO:0022857">
    <property type="term" value="F:transmembrane transporter activity"/>
    <property type="evidence" value="ECO:0007669"/>
    <property type="project" value="InterPro"/>
</dbReference>
<dbReference type="CDD" id="cd06582">
    <property type="entry name" value="TM_PBP1_LivH_like"/>
    <property type="match status" value="1"/>
</dbReference>
<comment type="caution">
    <text evidence="10">The sequence shown here is derived from an EMBL/GenBank/DDBJ whole genome shotgun (WGS) entry which is preliminary data.</text>
</comment>
<dbReference type="GO" id="GO:0006865">
    <property type="term" value="P:amino acid transport"/>
    <property type="evidence" value="ECO:0007669"/>
    <property type="project" value="UniProtKB-KW"/>
</dbReference>
<evidence type="ECO:0000256" key="9">
    <source>
        <dbReference type="SAM" id="Phobius"/>
    </source>
</evidence>
<evidence type="ECO:0008006" key="12">
    <source>
        <dbReference type="Google" id="ProtNLM"/>
    </source>
</evidence>
<keyword evidence="5" id="KW-0029">Amino-acid transport</keyword>
<feature type="transmembrane region" description="Helical" evidence="9">
    <location>
        <begin position="393"/>
        <end position="423"/>
    </location>
</feature>
<reference evidence="10" key="1">
    <citation type="journal article" date="2014" name="Int. J. Syst. Evol. Microbiol.">
        <title>Complete genome sequence of Corynebacterium casei LMG S-19264T (=DSM 44701T), isolated from a smear-ripened cheese.</title>
        <authorList>
            <consortium name="US DOE Joint Genome Institute (JGI-PGF)"/>
            <person name="Walter F."/>
            <person name="Albersmeier A."/>
            <person name="Kalinowski J."/>
            <person name="Ruckert C."/>
        </authorList>
    </citation>
    <scope>NUCLEOTIDE SEQUENCE</scope>
    <source>
        <strain evidence="10">CGMCC 1.16067</strain>
    </source>
</reference>
<dbReference type="EMBL" id="BMKQ01000001">
    <property type="protein sequence ID" value="GGF32325.1"/>
    <property type="molecule type" value="Genomic_DNA"/>
</dbReference>
<dbReference type="InterPro" id="IPR001851">
    <property type="entry name" value="ABC_transp_permease"/>
</dbReference>
<keyword evidence="6 9" id="KW-1133">Transmembrane helix</keyword>
<keyword evidence="7 9" id="KW-0472">Membrane</keyword>
<evidence type="ECO:0000313" key="11">
    <source>
        <dbReference type="Proteomes" id="UP000649179"/>
    </source>
</evidence>
<dbReference type="InterPro" id="IPR052157">
    <property type="entry name" value="BCAA_transport_permease"/>
</dbReference>
<keyword evidence="2" id="KW-0813">Transport</keyword>
<feature type="transmembrane region" description="Helical" evidence="9">
    <location>
        <begin position="314"/>
        <end position="331"/>
    </location>
</feature>
<name>A0A917BBD0_9ACTN</name>
<evidence type="ECO:0000256" key="5">
    <source>
        <dbReference type="ARBA" id="ARBA00022970"/>
    </source>
</evidence>
<keyword evidence="3" id="KW-1003">Cell membrane</keyword>
<dbReference type="Pfam" id="PF02653">
    <property type="entry name" value="BPD_transp_2"/>
    <property type="match status" value="1"/>
</dbReference>
<keyword evidence="4 9" id="KW-0812">Transmembrane</keyword>
<evidence type="ECO:0000256" key="2">
    <source>
        <dbReference type="ARBA" id="ARBA00022448"/>
    </source>
</evidence>
<evidence type="ECO:0000256" key="6">
    <source>
        <dbReference type="ARBA" id="ARBA00022989"/>
    </source>
</evidence>
<organism evidence="10 11">
    <name type="scientific">Marmoricola endophyticus</name>
    <dbReference type="NCBI Taxonomy" id="2040280"/>
    <lineage>
        <taxon>Bacteria</taxon>
        <taxon>Bacillati</taxon>
        <taxon>Actinomycetota</taxon>
        <taxon>Actinomycetes</taxon>
        <taxon>Propionibacteriales</taxon>
        <taxon>Nocardioidaceae</taxon>
        <taxon>Marmoricola</taxon>
    </lineage>
</organism>
<comment type="subcellular location">
    <subcellularLocation>
        <location evidence="1">Cell membrane</location>
        <topology evidence="1">Multi-pass membrane protein</topology>
    </subcellularLocation>
</comment>
<dbReference type="GO" id="GO:0005886">
    <property type="term" value="C:plasma membrane"/>
    <property type="evidence" value="ECO:0007669"/>
    <property type="project" value="UniProtKB-SubCell"/>
</dbReference>
<evidence type="ECO:0000256" key="1">
    <source>
        <dbReference type="ARBA" id="ARBA00004651"/>
    </source>
</evidence>
<feature type="transmembrane region" description="Helical" evidence="9">
    <location>
        <begin position="166"/>
        <end position="187"/>
    </location>
</feature>
<evidence type="ECO:0000256" key="8">
    <source>
        <dbReference type="ARBA" id="ARBA00037998"/>
    </source>
</evidence>
<reference evidence="10" key="2">
    <citation type="submission" date="2020-09" db="EMBL/GenBank/DDBJ databases">
        <authorList>
            <person name="Sun Q."/>
            <person name="Zhou Y."/>
        </authorList>
    </citation>
    <scope>NUCLEOTIDE SEQUENCE</scope>
    <source>
        <strain evidence="10">CGMCC 1.16067</strain>
    </source>
</reference>
<keyword evidence="11" id="KW-1185">Reference proteome</keyword>
<feature type="transmembrane region" description="Helical" evidence="9">
    <location>
        <begin position="429"/>
        <end position="449"/>
    </location>
</feature>
<sequence length="462" mass="48420">MPTRLRHLVPRSLSLVLAAVLAVLVVGGVLTATAGSAGAAEPTCVRPQPRTDDTIHILGCLTDSRTTPPKAVPDASISVESEDGDVVGTDTTDQTGIFDIALPGTSTDNIGETYVVKIARDSLPKGTKLRNPKQEALRVTLNLDSDRFVTFPIGDIPQGTSLGTRALQLAVGGLVFSLLLAMAALGLSMIFGTTGLTNFAHGELITFGAIVAYGVDRLPGDIRVFGTNVTMVVSVLVAVVASVAFGWLQDKGLWRPLRHRGTGIIAAMIVSIGFSVFLRNVFQYFAGADNHNYSQWTNPKPWSLGPVDITPKDFGVLVTAVVVLVAVTLAVQRTRIGKATRAVADNPALAASSGINVDRVISVVWSVGAGLAGLSGVLLGMTQGFDYQLGFKILLLVFAATILGGLGNIWGALVGSLIIGIFIEVSTLFIPAELKFVGALVVLILVLLVRPQGLLGRAERVG</sequence>
<comment type="similarity">
    <text evidence="8">Belongs to the binding-protein-dependent transport system permease family. LivHM subfamily.</text>
</comment>
<evidence type="ECO:0000256" key="3">
    <source>
        <dbReference type="ARBA" id="ARBA00022475"/>
    </source>
</evidence>
<feature type="transmembrane region" description="Helical" evidence="9">
    <location>
        <begin position="260"/>
        <end position="278"/>
    </location>
</feature>
<gene>
    <name evidence="10" type="ORF">GCM10011519_02140</name>
</gene>
<proteinExistence type="inferred from homology"/>
<evidence type="ECO:0000256" key="7">
    <source>
        <dbReference type="ARBA" id="ARBA00023136"/>
    </source>
</evidence>
<dbReference type="AlphaFoldDB" id="A0A917BBD0"/>
<accession>A0A917BBD0</accession>
<feature type="transmembrane region" description="Helical" evidence="9">
    <location>
        <begin position="227"/>
        <end position="248"/>
    </location>
</feature>